<dbReference type="InterPro" id="IPR009006">
    <property type="entry name" value="Ala_racemase/Decarboxylase_C"/>
</dbReference>
<dbReference type="InterPro" id="IPR022644">
    <property type="entry name" value="De-COase2_N"/>
</dbReference>
<dbReference type="Gene3D" id="3.20.20.10">
    <property type="entry name" value="Alanine racemase"/>
    <property type="match status" value="1"/>
</dbReference>
<dbReference type="Gene3D" id="2.40.37.10">
    <property type="entry name" value="Lyase, Ornithine Decarboxylase, Chain A, domain 1"/>
    <property type="match status" value="1"/>
</dbReference>
<gene>
    <name evidence="4" type="ORF">ACFOUO_02350</name>
</gene>
<keyword evidence="2" id="KW-0663">Pyridoxal phosphate</keyword>
<evidence type="ECO:0000259" key="3">
    <source>
        <dbReference type="Pfam" id="PF02784"/>
    </source>
</evidence>
<dbReference type="PRINTS" id="PR01179">
    <property type="entry name" value="ODADCRBXLASE"/>
</dbReference>
<dbReference type="InterPro" id="IPR002433">
    <property type="entry name" value="Orn_de-COase"/>
</dbReference>
<evidence type="ECO:0000313" key="4">
    <source>
        <dbReference type="EMBL" id="MFC4075644.1"/>
    </source>
</evidence>
<dbReference type="RefSeq" id="WP_380701771.1">
    <property type="nucleotide sequence ID" value="NZ_JBHSAP010000007.1"/>
</dbReference>
<evidence type="ECO:0000256" key="2">
    <source>
        <dbReference type="ARBA" id="ARBA00022898"/>
    </source>
</evidence>
<feature type="domain" description="Orn/DAP/Arg decarboxylase 2 N-terminal" evidence="3">
    <location>
        <begin position="27"/>
        <end position="274"/>
    </location>
</feature>
<dbReference type="PRINTS" id="PR01182">
    <property type="entry name" value="ORNDCRBXLASE"/>
</dbReference>
<comment type="cofactor">
    <cofactor evidence="1">
        <name>pyridoxal 5'-phosphate</name>
        <dbReference type="ChEBI" id="CHEBI:597326"/>
    </cofactor>
</comment>
<dbReference type="SUPFAM" id="SSF50621">
    <property type="entry name" value="Alanine racemase C-terminal domain-like"/>
    <property type="match status" value="1"/>
</dbReference>
<comment type="caution">
    <text evidence="4">The sequence shown here is derived from an EMBL/GenBank/DDBJ whole genome shotgun (WGS) entry which is preliminary data.</text>
</comment>
<evidence type="ECO:0000256" key="1">
    <source>
        <dbReference type="ARBA" id="ARBA00001933"/>
    </source>
</evidence>
<sequence>MNRMEEIIRQRKAEDDAPLCAHLYDLDHLASHVKRITQSLPSRIGMFYAMKANSERPVLETIAPLAAGFEVASLGEVEKARAVSRDIPVIFGGPGKTDQELEGGIRLGVTRFHVESLQELLRLERIAARLNVHVPILLRINLKGPFPSATLQMAGRPTQFGIDEDEVAVAIQLAQQSSHLKLEGFHFHSLSNNLDPERHLALLTMYRDKVMAWEEALGIQVTTLNVGGGIGVNYADLSAQFDWEAFTRGLEGLLDTFPAHWRNLMFECGRFLTASCGGYGVEVLDIKKNHGQWYVIVRGGTHHFRLPVSWQHSHPFDVVEIDHWDYPFPRKETGGEPVTVTGQLCTPKDVLARDVILPRVRIGDVLLFRFTGAYGWSISHHDFLSHPHPDQLYLKQGQPVLTGV</sequence>
<dbReference type="PANTHER" id="PTHR43727:SF2">
    <property type="entry name" value="GROUP IV DECARBOXYLASE"/>
    <property type="match status" value="1"/>
</dbReference>
<protein>
    <submittedName>
        <fullName evidence="4">Type III PLP-dependent enzyme</fullName>
    </submittedName>
</protein>
<dbReference type="InterPro" id="IPR000183">
    <property type="entry name" value="Orn/DAP/Arg_de-COase"/>
</dbReference>
<accession>A0ABV8JI58</accession>
<dbReference type="InterPro" id="IPR029066">
    <property type="entry name" value="PLP-binding_barrel"/>
</dbReference>
<evidence type="ECO:0000313" key="5">
    <source>
        <dbReference type="Proteomes" id="UP001595843"/>
    </source>
</evidence>
<dbReference type="CDD" id="cd06843">
    <property type="entry name" value="PLPDE_III_PvsE_like"/>
    <property type="match status" value="1"/>
</dbReference>
<proteinExistence type="predicted"/>
<organism evidence="4 5">
    <name type="scientific">Salinithrix halophila</name>
    <dbReference type="NCBI Taxonomy" id="1485204"/>
    <lineage>
        <taxon>Bacteria</taxon>
        <taxon>Bacillati</taxon>
        <taxon>Bacillota</taxon>
        <taxon>Bacilli</taxon>
        <taxon>Bacillales</taxon>
        <taxon>Thermoactinomycetaceae</taxon>
        <taxon>Salinithrix</taxon>
    </lineage>
</organism>
<keyword evidence="5" id="KW-1185">Reference proteome</keyword>
<reference evidence="5" key="1">
    <citation type="journal article" date="2019" name="Int. J. Syst. Evol. Microbiol.">
        <title>The Global Catalogue of Microorganisms (GCM) 10K type strain sequencing project: providing services to taxonomists for standard genome sequencing and annotation.</title>
        <authorList>
            <consortium name="The Broad Institute Genomics Platform"/>
            <consortium name="The Broad Institute Genome Sequencing Center for Infectious Disease"/>
            <person name="Wu L."/>
            <person name="Ma J."/>
        </authorList>
    </citation>
    <scope>NUCLEOTIDE SEQUENCE [LARGE SCALE GENOMIC DNA]</scope>
    <source>
        <strain evidence="5">IBRC-M 10813</strain>
    </source>
</reference>
<dbReference type="Proteomes" id="UP001595843">
    <property type="component" value="Unassembled WGS sequence"/>
</dbReference>
<name>A0ABV8JI58_9BACL</name>
<dbReference type="EMBL" id="JBHSAP010000007">
    <property type="protein sequence ID" value="MFC4075644.1"/>
    <property type="molecule type" value="Genomic_DNA"/>
</dbReference>
<dbReference type="PANTHER" id="PTHR43727">
    <property type="entry name" value="DIAMINOPIMELATE DECARBOXYLASE"/>
    <property type="match status" value="1"/>
</dbReference>
<dbReference type="SUPFAM" id="SSF51419">
    <property type="entry name" value="PLP-binding barrel"/>
    <property type="match status" value="1"/>
</dbReference>
<dbReference type="Pfam" id="PF02784">
    <property type="entry name" value="Orn_Arg_deC_N"/>
    <property type="match status" value="1"/>
</dbReference>